<dbReference type="PATRIC" id="fig|579748.3.peg.722"/>
<comment type="caution">
    <text evidence="1">The sequence shown here is derived from an EMBL/GenBank/DDBJ whole genome shotgun (WGS) entry which is preliminary data.</text>
</comment>
<proteinExistence type="predicted"/>
<dbReference type="EMBL" id="JXXV01000007">
    <property type="protein sequence ID" value="KJY84599.1"/>
    <property type="molecule type" value="Genomic_DNA"/>
</dbReference>
<dbReference type="AlphaFoldDB" id="A0A0F4NNZ8"/>
<name>A0A0F4NNZ8_9VIBR</name>
<dbReference type="Proteomes" id="UP000033673">
    <property type="component" value="Unassembled WGS sequence"/>
</dbReference>
<keyword evidence="2" id="KW-1185">Reference proteome</keyword>
<gene>
    <name evidence="1" type="ORF">TW81_03475</name>
</gene>
<organism evidence="1 2">
    <name type="scientific">Vibrio galatheae</name>
    <dbReference type="NCBI Taxonomy" id="579748"/>
    <lineage>
        <taxon>Bacteria</taxon>
        <taxon>Pseudomonadati</taxon>
        <taxon>Pseudomonadota</taxon>
        <taxon>Gammaproteobacteria</taxon>
        <taxon>Vibrionales</taxon>
        <taxon>Vibrionaceae</taxon>
        <taxon>Vibrio</taxon>
    </lineage>
</organism>
<sequence length="181" mass="20532">MTELEQQLSTIGANTLPTVESNSKAWALFCQQHSPLFERALINKPESPVTHHLLGILTKAHIQATSELQSNLTSIQEMYRTFSDYLGSEHADKFTQQGLEQLALSTHLWLYLQGYLKLDFSLANDHALNSAELISAITQQDVQMLRTQFLASYYTATERSPVETNQASKLMIWLKKRFAQS</sequence>
<evidence type="ECO:0000313" key="1">
    <source>
        <dbReference type="EMBL" id="KJY84599.1"/>
    </source>
</evidence>
<evidence type="ECO:0000313" key="2">
    <source>
        <dbReference type="Proteomes" id="UP000033673"/>
    </source>
</evidence>
<dbReference type="OrthoDB" id="5824383at2"/>
<dbReference type="STRING" id="579748.TW81_03475"/>
<reference evidence="1 2" key="1">
    <citation type="journal article" date="2015" name="BMC Genomics">
        <title>Genome mining reveals unlocked bioactive potential of marine Gram-negative bacteria.</title>
        <authorList>
            <person name="Machado H."/>
            <person name="Sonnenschein E.C."/>
            <person name="Melchiorsen J."/>
            <person name="Gram L."/>
        </authorList>
    </citation>
    <scope>NUCLEOTIDE SEQUENCE [LARGE SCALE GENOMIC DNA]</scope>
    <source>
        <strain evidence="1 2">S2757</strain>
    </source>
</reference>
<dbReference type="RefSeq" id="WP_045954342.1">
    <property type="nucleotide sequence ID" value="NZ_JXXV01000007.1"/>
</dbReference>
<protein>
    <submittedName>
        <fullName evidence="1">Uncharacterized protein</fullName>
    </submittedName>
</protein>
<accession>A0A0F4NNZ8</accession>